<evidence type="ECO:0000313" key="8">
    <source>
        <dbReference type="Proteomes" id="UP001060164"/>
    </source>
</evidence>
<organism evidence="7 8">
    <name type="scientific">Ruminococcus gauvreauii</name>
    <dbReference type="NCBI Taxonomy" id="438033"/>
    <lineage>
        <taxon>Bacteria</taxon>
        <taxon>Bacillati</taxon>
        <taxon>Bacillota</taxon>
        <taxon>Clostridia</taxon>
        <taxon>Eubacteriales</taxon>
        <taxon>Oscillospiraceae</taxon>
        <taxon>Ruminococcus</taxon>
    </lineage>
</organism>
<gene>
    <name evidence="7" type="ORF">NQ502_18325</name>
</gene>
<evidence type="ECO:0000259" key="6">
    <source>
        <dbReference type="Pfam" id="PF13515"/>
    </source>
</evidence>
<evidence type="ECO:0000256" key="4">
    <source>
        <dbReference type="ARBA" id="ARBA00023136"/>
    </source>
</evidence>
<evidence type="ECO:0000256" key="1">
    <source>
        <dbReference type="ARBA" id="ARBA00004141"/>
    </source>
</evidence>
<dbReference type="Pfam" id="PF13515">
    <property type="entry name" value="FUSC_2"/>
    <property type="match status" value="1"/>
</dbReference>
<keyword evidence="4 5" id="KW-0472">Membrane</keyword>
<sequence length="661" mass="75582">MRNMLKSGLARSRAKFAEALPIIAFFMFLFYTIVLFFGISYAILVSVVTILFKVNYRKHLTMRQLLTLIGTQFLMAMLAFLASQGLILCVLFNLAVPFLLVYLQASQFNQLGYFANAMCFTFLQLRPVVGWQGLAIQMGALAYGLLVLTAALLLCSPGNKKGNSFDSAQKGLILLAKAVRKRIGSEQDGTDNETDEIFLILHGLYNEAYKSRGLTYMVRPQGKIQYMFALLFQRAAYFLTSPYQAKMLKDDRCEELLSQLAQYMEDAGTGGLRQETLIERGNDFLSRTGDMDEAPYVFAQNFLRLFLIILESISSADEQKAHPSRKRPAYRRAIKKIFGRMKTDTFETRFALRLSAVLTVGFVYSMVSQANHGYWFALISFLLLRPMYEDSVTRMKARFIGTAAGCMLIQILIPLFPGTAWHFLLATVMAAGLYMEAAGTWQQALFSTCFALTLTTMALPQTLAAELRILYVAAASILVLVVNRFFFRTSFKGQFRYNLQQLFHMHHVYLQMLEDSLNAPLDYEVISDAQIYYHMLHGQILEYLTKTGSENADFIRELLEISWFMVSEAEQMLFLINNRRTNELDAEQMKDYLTFTACIITDIQKMLHMKTDHADVIFELHIYKRSVKGEPRLSKLMEGYSKQVSRMYSCVCKSFRREDHA</sequence>
<comment type="subcellular location">
    <subcellularLocation>
        <location evidence="1">Membrane</location>
        <topology evidence="1">Multi-pass membrane protein</topology>
    </subcellularLocation>
</comment>
<feature type="domain" description="Integral membrane bound transporter" evidence="6">
    <location>
        <begin position="363"/>
        <end position="482"/>
    </location>
</feature>
<dbReference type="InterPro" id="IPR049453">
    <property type="entry name" value="Memb_transporter_dom"/>
</dbReference>
<evidence type="ECO:0000256" key="2">
    <source>
        <dbReference type="ARBA" id="ARBA00022692"/>
    </source>
</evidence>
<feature type="transmembrane region" description="Helical" evidence="5">
    <location>
        <begin position="419"/>
        <end position="437"/>
    </location>
</feature>
<feature type="transmembrane region" description="Helical" evidence="5">
    <location>
        <begin position="350"/>
        <end position="367"/>
    </location>
</feature>
<proteinExistence type="predicted"/>
<protein>
    <submittedName>
        <fullName evidence="7">FUSC family protein</fullName>
    </submittedName>
</protein>
<keyword evidence="3 5" id="KW-1133">Transmembrane helix</keyword>
<evidence type="ECO:0000256" key="3">
    <source>
        <dbReference type="ARBA" id="ARBA00022989"/>
    </source>
</evidence>
<dbReference type="RefSeq" id="WP_028529859.1">
    <property type="nucleotide sequence ID" value="NZ_CABLBR010000035.1"/>
</dbReference>
<keyword evidence="2 5" id="KW-0812">Transmembrane</keyword>
<accession>A0ABY5VG58</accession>
<name>A0ABY5VG58_9FIRM</name>
<feature type="transmembrane region" description="Helical" evidence="5">
    <location>
        <begin position="20"/>
        <end position="52"/>
    </location>
</feature>
<evidence type="ECO:0000256" key="5">
    <source>
        <dbReference type="SAM" id="Phobius"/>
    </source>
</evidence>
<feature type="transmembrane region" description="Helical" evidence="5">
    <location>
        <begin position="73"/>
        <end position="103"/>
    </location>
</feature>
<feature type="transmembrane region" description="Helical" evidence="5">
    <location>
        <begin position="134"/>
        <end position="155"/>
    </location>
</feature>
<dbReference type="Proteomes" id="UP001060164">
    <property type="component" value="Chromosome"/>
</dbReference>
<keyword evidence="8" id="KW-1185">Reference proteome</keyword>
<reference evidence="7" key="1">
    <citation type="journal article" date="2022" name="Cell">
        <title>Design, construction, and in vivo augmentation of a complex gut microbiome.</title>
        <authorList>
            <person name="Cheng A.G."/>
            <person name="Ho P.Y."/>
            <person name="Aranda-Diaz A."/>
            <person name="Jain S."/>
            <person name="Yu F.B."/>
            <person name="Meng X."/>
            <person name="Wang M."/>
            <person name="Iakiviak M."/>
            <person name="Nagashima K."/>
            <person name="Zhao A."/>
            <person name="Murugkar P."/>
            <person name="Patil A."/>
            <person name="Atabakhsh K."/>
            <person name="Weakley A."/>
            <person name="Yan J."/>
            <person name="Brumbaugh A.R."/>
            <person name="Higginbottom S."/>
            <person name="Dimas A."/>
            <person name="Shiver A.L."/>
            <person name="Deutschbauer A."/>
            <person name="Neff N."/>
            <person name="Sonnenburg J.L."/>
            <person name="Huang K.C."/>
            <person name="Fischbach M.A."/>
        </authorList>
    </citation>
    <scope>NUCLEOTIDE SEQUENCE</scope>
    <source>
        <strain evidence="7">DSM 19829</strain>
    </source>
</reference>
<feature type="transmembrane region" description="Helical" evidence="5">
    <location>
        <begin position="469"/>
        <end position="487"/>
    </location>
</feature>
<evidence type="ECO:0000313" key="7">
    <source>
        <dbReference type="EMBL" id="UWP59292.1"/>
    </source>
</evidence>
<feature type="transmembrane region" description="Helical" evidence="5">
    <location>
        <begin position="395"/>
        <end position="413"/>
    </location>
</feature>
<dbReference type="EMBL" id="CP102290">
    <property type="protein sequence ID" value="UWP59292.1"/>
    <property type="molecule type" value="Genomic_DNA"/>
</dbReference>